<feature type="transmembrane region" description="Helical" evidence="6">
    <location>
        <begin position="12"/>
        <end position="32"/>
    </location>
</feature>
<dbReference type="AlphaFoldDB" id="A0A9W8AN36"/>
<evidence type="ECO:0000256" key="6">
    <source>
        <dbReference type="SAM" id="Phobius"/>
    </source>
</evidence>
<dbReference type="InterPro" id="IPR011701">
    <property type="entry name" value="MFS"/>
</dbReference>
<feature type="transmembrane region" description="Helical" evidence="6">
    <location>
        <begin position="79"/>
        <end position="99"/>
    </location>
</feature>
<dbReference type="Pfam" id="PF07690">
    <property type="entry name" value="MFS_1"/>
    <property type="match status" value="1"/>
</dbReference>
<comment type="subcellular location">
    <subcellularLocation>
        <location evidence="1">Membrane</location>
        <topology evidence="1">Multi-pass membrane protein</topology>
    </subcellularLocation>
</comment>
<reference evidence="7" key="1">
    <citation type="submission" date="2022-07" db="EMBL/GenBank/DDBJ databases">
        <title>Phylogenomic reconstructions and comparative analyses of Kickxellomycotina fungi.</title>
        <authorList>
            <person name="Reynolds N.K."/>
            <person name="Stajich J.E."/>
            <person name="Barry K."/>
            <person name="Grigoriev I.V."/>
            <person name="Crous P."/>
            <person name="Smith M.E."/>
        </authorList>
    </citation>
    <scope>NUCLEOTIDE SEQUENCE</scope>
    <source>
        <strain evidence="7">RSA 1196</strain>
    </source>
</reference>
<dbReference type="SUPFAM" id="SSF103473">
    <property type="entry name" value="MFS general substrate transporter"/>
    <property type="match status" value="1"/>
</dbReference>
<dbReference type="PANTHER" id="PTHR21576:SF158">
    <property type="entry name" value="RIBOSOMAL RNA-PROCESSING PROTEIN 12-LIKE CONSERVED DOMAIN-CONTAINING PROTEIN"/>
    <property type="match status" value="1"/>
</dbReference>
<dbReference type="OrthoDB" id="410267at2759"/>
<dbReference type="GO" id="GO:0022857">
    <property type="term" value="F:transmembrane transporter activity"/>
    <property type="evidence" value="ECO:0007669"/>
    <property type="project" value="InterPro"/>
</dbReference>
<keyword evidence="2 6" id="KW-0812">Transmembrane</keyword>
<evidence type="ECO:0000256" key="3">
    <source>
        <dbReference type="ARBA" id="ARBA00022989"/>
    </source>
</evidence>
<dbReference type="GO" id="GO:0000329">
    <property type="term" value="C:fungal-type vacuole membrane"/>
    <property type="evidence" value="ECO:0007669"/>
    <property type="project" value="TreeGrafter"/>
</dbReference>
<evidence type="ECO:0000256" key="1">
    <source>
        <dbReference type="ARBA" id="ARBA00004141"/>
    </source>
</evidence>
<evidence type="ECO:0000313" key="8">
    <source>
        <dbReference type="Proteomes" id="UP001150925"/>
    </source>
</evidence>
<feature type="compositionally biased region" description="Low complexity" evidence="5">
    <location>
        <begin position="236"/>
        <end position="250"/>
    </location>
</feature>
<feature type="transmembrane region" description="Helical" evidence="6">
    <location>
        <begin position="111"/>
        <end position="135"/>
    </location>
</feature>
<comment type="caution">
    <text evidence="7">The sequence shown here is derived from an EMBL/GenBank/DDBJ whole genome shotgun (WGS) entry which is preliminary data.</text>
</comment>
<keyword evidence="4 6" id="KW-0472">Membrane</keyword>
<feature type="transmembrane region" description="Helical" evidence="6">
    <location>
        <begin position="52"/>
        <end position="72"/>
    </location>
</feature>
<sequence length="533" mass="57069">MGVAHSWRTVRLTGSYVTACLSMLGAGTVYMFSLYGPAFKSELHFTAFETSIVASAGDYGLYISGPLWGYWVDRYGPRWLSFAAGWLLLSGYAVLSFLFHQGLLATSTRAVVVLAAGAFTLVGLGSQSAYMAAVATTAQNFSSKHRGLALGLPIGLFGLSAFFFSQVNQKYFATQASPPTETGEEEMHFQPAAFLLVVGLTTSLAQFVASVAMRVVPALFVKSGKSGPEETSPLVSSRSQSELSGPSSQSTDTVMALANSETPRSTESGEVGRTASLDARMTGEPIVTELNPPSDQTFFRDPQTLCLFLGMFGIAGTGLMYINQGGTVVDALLPMDPGRAMQLRIHMVSVFSLASFASRIFSGHLSDALLRSYRVPRITLLIGAAVIMTVAQLEMAYKSTVEGLDPLTIMMGIAYGAIFALCPTVTSEFWGTRHLGYHWGWMTLGPAIGGHLCNSVFGLVYDAHVIHTTLECESGTCQDELPSLLNMGAPSAVKCIGNQCFRSAFLTTATICVLSGIAFGVLLLFRLRQLGRY</sequence>
<evidence type="ECO:0008006" key="9">
    <source>
        <dbReference type="Google" id="ProtNLM"/>
    </source>
</evidence>
<dbReference type="EMBL" id="JANBPY010001115">
    <property type="protein sequence ID" value="KAJ1961555.1"/>
    <property type="molecule type" value="Genomic_DNA"/>
</dbReference>
<proteinExistence type="predicted"/>
<protein>
    <recommendedName>
        <fullName evidence="9">MFS transporter</fullName>
    </recommendedName>
</protein>
<name>A0A9W8AN36_9FUNG</name>
<feature type="transmembrane region" description="Helical" evidence="6">
    <location>
        <begin position="192"/>
        <end position="216"/>
    </location>
</feature>
<feature type="region of interest" description="Disordered" evidence="5">
    <location>
        <begin position="224"/>
        <end position="255"/>
    </location>
</feature>
<feature type="transmembrane region" description="Helical" evidence="6">
    <location>
        <begin position="504"/>
        <end position="525"/>
    </location>
</feature>
<dbReference type="PANTHER" id="PTHR21576">
    <property type="entry name" value="UNCHARACTERIZED NODULIN-LIKE PROTEIN"/>
    <property type="match status" value="1"/>
</dbReference>
<accession>A0A9W8AN36</accession>
<dbReference type="InterPro" id="IPR036259">
    <property type="entry name" value="MFS_trans_sf"/>
</dbReference>
<feature type="transmembrane region" description="Helical" evidence="6">
    <location>
        <begin position="439"/>
        <end position="461"/>
    </location>
</feature>
<feature type="transmembrane region" description="Helical" evidence="6">
    <location>
        <begin position="305"/>
        <end position="323"/>
    </location>
</feature>
<feature type="transmembrane region" description="Helical" evidence="6">
    <location>
        <begin position="343"/>
        <end position="366"/>
    </location>
</feature>
<organism evidence="7 8">
    <name type="scientific">Dispira parvispora</name>
    <dbReference type="NCBI Taxonomy" id="1520584"/>
    <lineage>
        <taxon>Eukaryota</taxon>
        <taxon>Fungi</taxon>
        <taxon>Fungi incertae sedis</taxon>
        <taxon>Zoopagomycota</taxon>
        <taxon>Kickxellomycotina</taxon>
        <taxon>Dimargaritomycetes</taxon>
        <taxon>Dimargaritales</taxon>
        <taxon>Dimargaritaceae</taxon>
        <taxon>Dispira</taxon>
    </lineage>
</organism>
<dbReference type="Gene3D" id="1.20.1250.20">
    <property type="entry name" value="MFS general substrate transporter like domains"/>
    <property type="match status" value="2"/>
</dbReference>
<evidence type="ECO:0000256" key="2">
    <source>
        <dbReference type="ARBA" id="ARBA00022692"/>
    </source>
</evidence>
<keyword evidence="8" id="KW-1185">Reference proteome</keyword>
<feature type="transmembrane region" description="Helical" evidence="6">
    <location>
        <begin position="147"/>
        <end position="164"/>
    </location>
</feature>
<feature type="transmembrane region" description="Helical" evidence="6">
    <location>
        <begin position="378"/>
        <end position="397"/>
    </location>
</feature>
<keyword evidence="3 6" id="KW-1133">Transmembrane helix</keyword>
<gene>
    <name evidence="7" type="ORF">IWQ62_003824</name>
</gene>
<evidence type="ECO:0000256" key="5">
    <source>
        <dbReference type="SAM" id="MobiDB-lite"/>
    </source>
</evidence>
<dbReference type="Proteomes" id="UP001150925">
    <property type="component" value="Unassembled WGS sequence"/>
</dbReference>
<evidence type="ECO:0000256" key="4">
    <source>
        <dbReference type="ARBA" id="ARBA00023136"/>
    </source>
</evidence>
<feature type="transmembrane region" description="Helical" evidence="6">
    <location>
        <begin position="409"/>
        <end position="427"/>
    </location>
</feature>
<evidence type="ECO:0000313" key="7">
    <source>
        <dbReference type="EMBL" id="KAJ1961555.1"/>
    </source>
</evidence>